<name>A0AAW1GVQ0_SAPOF</name>
<gene>
    <name evidence="2" type="ORF">RND81_13G092500</name>
</gene>
<proteinExistence type="predicted"/>
<dbReference type="InterPro" id="IPR018289">
    <property type="entry name" value="MULE_transposase_dom"/>
</dbReference>
<comment type="caution">
    <text evidence="2">The sequence shown here is derived from an EMBL/GenBank/DDBJ whole genome shotgun (WGS) entry which is preliminary data.</text>
</comment>
<dbReference type="PANTHER" id="PTHR47718:SF3">
    <property type="entry name" value="PROTEIN FAR1-RELATED SEQUENCE 5-LIKE"/>
    <property type="match status" value="1"/>
</dbReference>
<dbReference type="EMBL" id="JBDFQZ010000013">
    <property type="protein sequence ID" value="KAK9668866.1"/>
    <property type="molecule type" value="Genomic_DNA"/>
</dbReference>
<keyword evidence="3" id="KW-1185">Reference proteome</keyword>
<evidence type="ECO:0000313" key="2">
    <source>
        <dbReference type="EMBL" id="KAK9668866.1"/>
    </source>
</evidence>
<protein>
    <recommendedName>
        <fullName evidence="1">MULE transposase domain-containing protein</fullName>
    </recommendedName>
</protein>
<dbReference type="Proteomes" id="UP001443914">
    <property type="component" value="Unassembled WGS sequence"/>
</dbReference>
<sequence length="400" mass="45787">MDKTLGFNVTHGPRRYKSKSLPLADIAFQHLTMARHLISTSHHGGDIEFQRPSMAGRLNSTSYHGWTLKHKVLPWLDVETQCPLHGWTLKFIVQPVVGLYVSLSAPWLDDSFEEFDGDGVDYNPVATNVCFADRDKAFAWANKIVADNDSVLVKATNGAKNKSQPELLGSYFRCSRFGQSKSEYDPDKPKKKSRTQKCGCQFRIRAVQNYHYENKKQLLHWNIVTVKGFGCHNHQLTKYKDRHDHYAGLDEEDKAYVEQQYRASVFPRYIKSGLQKITPDKPQPSSTQIYSETSKIRRRLRREGNPAQQMLVLAVDANYVHWHEANFETHELTHVFMSHPEAGKLFCAYPHVVLIDSTYKTNVYKMTLVEVVGVTPVVSSFLIACVLIPSESEETHTWLL</sequence>
<feature type="domain" description="MULE transposase" evidence="1">
    <location>
        <begin position="352"/>
        <end position="400"/>
    </location>
</feature>
<accession>A0AAW1GVQ0</accession>
<dbReference type="AlphaFoldDB" id="A0AAW1GVQ0"/>
<dbReference type="PANTHER" id="PTHR47718">
    <property type="entry name" value="OS01G0519700 PROTEIN"/>
    <property type="match status" value="1"/>
</dbReference>
<organism evidence="2 3">
    <name type="scientific">Saponaria officinalis</name>
    <name type="common">Common soapwort</name>
    <name type="synonym">Lychnis saponaria</name>
    <dbReference type="NCBI Taxonomy" id="3572"/>
    <lineage>
        <taxon>Eukaryota</taxon>
        <taxon>Viridiplantae</taxon>
        <taxon>Streptophyta</taxon>
        <taxon>Embryophyta</taxon>
        <taxon>Tracheophyta</taxon>
        <taxon>Spermatophyta</taxon>
        <taxon>Magnoliopsida</taxon>
        <taxon>eudicotyledons</taxon>
        <taxon>Gunneridae</taxon>
        <taxon>Pentapetalae</taxon>
        <taxon>Caryophyllales</taxon>
        <taxon>Caryophyllaceae</taxon>
        <taxon>Caryophylleae</taxon>
        <taxon>Saponaria</taxon>
    </lineage>
</organism>
<evidence type="ECO:0000259" key="1">
    <source>
        <dbReference type="Pfam" id="PF10551"/>
    </source>
</evidence>
<dbReference type="Pfam" id="PF10551">
    <property type="entry name" value="MULE"/>
    <property type="match status" value="1"/>
</dbReference>
<evidence type="ECO:0000313" key="3">
    <source>
        <dbReference type="Proteomes" id="UP001443914"/>
    </source>
</evidence>
<reference evidence="2" key="1">
    <citation type="submission" date="2024-03" db="EMBL/GenBank/DDBJ databases">
        <title>WGS assembly of Saponaria officinalis var. Norfolk2.</title>
        <authorList>
            <person name="Jenkins J."/>
            <person name="Shu S."/>
            <person name="Grimwood J."/>
            <person name="Barry K."/>
            <person name="Goodstein D."/>
            <person name="Schmutz J."/>
            <person name="Leebens-Mack J."/>
            <person name="Osbourn A."/>
        </authorList>
    </citation>
    <scope>NUCLEOTIDE SEQUENCE [LARGE SCALE GENOMIC DNA]</scope>
    <source>
        <strain evidence="2">JIC</strain>
    </source>
</reference>